<organism evidence="1 2">
    <name type="scientific">Rhizopogon vesiculosus</name>
    <dbReference type="NCBI Taxonomy" id="180088"/>
    <lineage>
        <taxon>Eukaryota</taxon>
        <taxon>Fungi</taxon>
        <taxon>Dikarya</taxon>
        <taxon>Basidiomycota</taxon>
        <taxon>Agaricomycotina</taxon>
        <taxon>Agaricomycetes</taxon>
        <taxon>Agaricomycetidae</taxon>
        <taxon>Boletales</taxon>
        <taxon>Suillineae</taxon>
        <taxon>Rhizopogonaceae</taxon>
        <taxon>Rhizopogon</taxon>
    </lineage>
</organism>
<sequence>MALTHPHRLSNAHIFAFCYSTIHFTSNCSSGACEANEELLATHVVAFLSSICSSPLPFLFLVSDSSSNPTSDKLSSPSSNPILRSLTPSLTEVDHIFSYPLEAMLDPQLILNNGEPLVGDGEGYP</sequence>
<protein>
    <submittedName>
        <fullName evidence="1">Uncharacterized protein</fullName>
    </submittedName>
</protein>
<gene>
    <name evidence="1" type="ORF">AZE42_12806</name>
</gene>
<dbReference type="AlphaFoldDB" id="A0A1J8PKU2"/>
<evidence type="ECO:0000313" key="1">
    <source>
        <dbReference type="EMBL" id="OJA09509.1"/>
    </source>
</evidence>
<accession>A0A1J8PKU2</accession>
<evidence type="ECO:0000313" key="2">
    <source>
        <dbReference type="Proteomes" id="UP000183567"/>
    </source>
</evidence>
<dbReference type="EMBL" id="LVVM01005890">
    <property type="protein sequence ID" value="OJA09509.1"/>
    <property type="molecule type" value="Genomic_DNA"/>
</dbReference>
<comment type="caution">
    <text evidence="1">The sequence shown here is derived from an EMBL/GenBank/DDBJ whole genome shotgun (WGS) entry which is preliminary data.</text>
</comment>
<dbReference type="OrthoDB" id="10260614at2759"/>
<name>A0A1J8PKU2_9AGAM</name>
<reference evidence="1 2" key="1">
    <citation type="submission" date="2016-03" db="EMBL/GenBank/DDBJ databases">
        <title>Comparative genomics of the ectomycorrhizal sister species Rhizopogon vinicolor and Rhizopogon vesiculosus (Basidiomycota: Boletales) reveals a divergence of the mating type B locus.</title>
        <authorList>
            <person name="Mujic A.B."/>
            <person name="Kuo A."/>
            <person name="Tritt A."/>
            <person name="Lipzen A."/>
            <person name="Chen C."/>
            <person name="Johnson J."/>
            <person name="Sharma A."/>
            <person name="Barry K."/>
            <person name="Grigoriev I.V."/>
            <person name="Spatafora J.W."/>
        </authorList>
    </citation>
    <scope>NUCLEOTIDE SEQUENCE [LARGE SCALE GENOMIC DNA]</scope>
    <source>
        <strain evidence="1 2">AM-OR11-056</strain>
    </source>
</reference>
<keyword evidence="2" id="KW-1185">Reference proteome</keyword>
<proteinExistence type="predicted"/>
<dbReference type="Proteomes" id="UP000183567">
    <property type="component" value="Unassembled WGS sequence"/>
</dbReference>